<gene>
    <name evidence="2" type="ORF">PECUL_23A029336</name>
</gene>
<protein>
    <submittedName>
        <fullName evidence="2">Uncharacterized protein</fullName>
    </submittedName>
</protein>
<keyword evidence="3" id="KW-1185">Reference proteome</keyword>
<accession>A0AAD1WLE9</accession>
<dbReference type="EMBL" id="OW240919">
    <property type="protein sequence ID" value="CAH2312176.1"/>
    <property type="molecule type" value="Genomic_DNA"/>
</dbReference>
<reference evidence="2" key="1">
    <citation type="submission" date="2022-03" db="EMBL/GenBank/DDBJ databases">
        <authorList>
            <person name="Alioto T."/>
            <person name="Alioto T."/>
            <person name="Gomez Garrido J."/>
        </authorList>
    </citation>
    <scope>NUCLEOTIDE SEQUENCE</scope>
</reference>
<feature type="region of interest" description="Disordered" evidence="1">
    <location>
        <begin position="1"/>
        <end position="55"/>
    </location>
</feature>
<evidence type="ECO:0000313" key="3">
    <source>
        <dbReference type="Proteomes" id="UP001295444"/>
    </source>
</evidence>
<dbReference type="Proteomes" id="UP001295444">
    <property type="component" value="Chromosome 08"/>
</dbReference>
<name>A0AAD1WLE9_PELCU</name>
<evidence type="ECO:0000256" key="1">
    <source>
        <dbReference type="SAM" id="MobiDB-lite"/>
    </source>
</evidence>
<evidence type="ECO:0000313" key="2">
    <source>
        <dbReference type="EMBL" id="CAH2312176.1"/>
    </source>
</evidence>
<sequence length="55" mass="5917">MGKRHKKLKALSGEGTHNISNLLQHGPKPKMAVRQEPNTSGGGTPGCSRHYLRGP</sequence>
<organism evidence="2 3">
    <name type="scientific">Pelobates cultripes</name>
    <name type="common">Western spadefoot toad</name>
    <dbReference type="NCBI Taxonomy" id="61616"/>
    <lineage>
        <taxon>Eukaryota</taxon>
        <taxon>Metazoa</taxon>
        <taxon>Chordata</taxon>
        <taxon>Craniata</taxon>
        <taxon>Vertebrata</taxon>
        <taxon>Euteleostomi</taxon>
        <taxon>Amphibia</taxon>
        <taxon>Batrachia</taxon>
        <taxon>Anura</taxon>
        <taxon>Pelobatoidea</taxon>
        <taxon>Pelobatidae</taxon>
        <taxon>Pelobates</taxon>
    </lineage>
</organism>
<dbReference type="AlphaFoldDB" id="A0AAD1WLE9"/>
<proteinExistence type="predicted"/>